<dbReference type="GO" id="GO:0005886">
    <property type="term" value="C:plasma membrane"/>
    <property type="evidence" value="ECO:0007669"/>
    <property type="project" value="UniProtKB-SubCell"/>
</dbReference>
<dbReference type="InterPro" id="IPR035906">
    <property type="entry name" value="MetI-like_sf"/>
</dbReference>
<keyword evidence="6 9" id="KW-0812">Transmembrane</keyword>
<name>A0A233W5I4_FINMA</name>
<evidence type="ECO:0000313" key="12">
    <source>
        <dbReference type="EMBL" id="OXZ39903.1"/>
    </source>
</evidence>
<evidence type="ECO:0000256" key="9">
    <source>
        <dbReference type="RuleBase" id="RU363032"/>
    </source>
</evidence>
<evidence type="ECO:0000256" key="4">
    <source>
        <dbReference type="ARBA" id="ARBA00022475"/>
    </source>
</evidence>
<protein>
    <recommendedName>
        <fullName evidence="10">Phosphate transport system permease protein</fullName>
    </recommendedName>
</protein>
<keyword evidence="4 10" id="KW-1003">Cell membrane</keyword>
<reference evidence="13" key="1">
    <citation type="submission" date="2017-04" db="EMBL/GenBank/DDBJ databases">
        <title>Finegoldia magna isolated from orthopedic joint implant-associated infections.</title>
        <authorList>
            <person name="Bjorklund S."/>
            <person name="Bruggemann H."/>
            <person name="Jensen A."/>
            <person name="Hellmark B."/>
            <person name="Soderquist B."/>
        </authorList>
    </citation>
    <scope>NUCLEOTIDE SEQUENCE [LARGE SCALE GENOMIC DNA]</scope>
    <source>
        <strain evidence="13">08T492</strain>
    </source>
</reference>
<dbReference type="SUPFAM" id="SSF161098">
    <property type="entry name" value="MetI-like"/>
    <property type="match status" value="1"/>
</dbReference>
<keyword evidence="3 9" id="KW-0813">Transport</keyword>
<organism evidence="12 13">
    <name type="scientific">Finegoldia magna</name>
    <name type="common">Peptostreptococcus magnus</name>
    <dbReference type="NCBI Taxonomy" id="1260"/>
    <lineage>
        <taxon>Bacteria</taxon>
        <taxon>Bacillati</taxon>
        <taxon>Bacillota</taxon>
        <taxon>Tissierellia</taxon>
        <taxon>Tissierellales</taxon>
        <taxon>Peptoniphilaceae</taxon>
        <taxon>Finegoldia</taxon>
    </lineage>
</organism>
<dbReference type="CDD" id="cd06261">
    <property type="entry name" value="TM_PBP2"/>
    <property type="match status" value="1"/>
</dbReference>
<dbReference type="InterPro" id="IPR011864">
    <property type="entry name" value="Phosphate_PstC"/>
</dbReference>
<feature type="transmembrane region" description="Helical" evidence="9">
    <location>
        <begin position="12"/>
        <end position="31"/>
    </location>
</feature>
<dbReference type="Proteomes" id="UP000215361">
    <property type="component" value="Unassembled WGS sequence"/>
</dbReference>
<accession>A0A233W5I4</accession>
<dbReference type="InterPro" id="IPR051124">
    <property type="entry name" value="Phosphate_Transport_Permease"/>
</dbReference>
<dbReference type="EMBL" id="NDYI01000001">
    <property type="protein sequence ID" value="OXZ39903.1"/>
    <property type="molecule type" value="Genomic_DNA"/>
</dbReference>
<feature type="transmembrane region" description="Helical" evidence="9">
    <location>
        <begin position="256"/>
        <end position="277"/>
    </location>
</feature>
<evidence type="ECO:0000256" key="2">
    <source>
        <dbReference type="ARBA" id="ARBA00007069"/>
    </source>
</evidence>
<dbReference type="PANTHER" id="PTHR30425">
    <property type="entry name" value="PHOSPHATE TRANSPORT SYSTEM PERMEASE PROTEIN PST"/>
    <property type="match status" value="1"/>
</dbReference>
<evidence type="ECO:0000256" key="6">
    <source>
        <dbReference type="ARBA" id="ARBA00022692"/>
    </source>
</evidence>
<keyword evidence="7 9" id="KW-1133">Transmembrane helix</keyword>
<dbReference type="GO" id="GO:0005315">
    <property type="term" value="F:phosphate transmembrane transporter activity"/>
    <property type="evidence" value="ECO:0007669"/>
    <property type="project" value="InterPro"/>
</dbReference>
<dbReference type="PROSITE" id="PS50928">
    <property type="entry name" value="ABC_TM1"/>
    <property type="match status" value="1"/>
</dbReference>
<keyword evidence="8 9" id="KW-0472">Membrane</keyword>
<comment type="caution">
    <text evidence="12">The sequence shown here is derived from an EMBL/GenBank/DDBJ whole genome shotgun (WGS) entry which is preliminary data.</text>
</comment>
<dbReference type="Pfam" id="PF00528">
    <property type="entry name" value="BPD_transp_1"/>
    <property type="match status" value="1"/>
</dbReference>
<dbReference type="PANTHER" id="PTHR30425:SF1">
    <property type="entry name" value="PHOSPHATE TRANSPORT SYSTEM PERMEASE PROTEIN PSTC"/>
    <property type="match status" value="1"/>
</dbReference>
<feature type="domain" description="ABC transmembrane type-1" evidence="11">
    <location>
        <begin position="65"/>
        <end position="275"/>
    </location>
</feature>
<evidence type="ECO:0000313" key="13">
    <source>
        <dbReference type="Proteomes" id="UP000215361"/>
    </source>
</evidence>
<comment type="function">
    <text evidence="10">Part of the binding-protein-dependent transport system for phosphate; probably responsible for the translocation of the substrate across the membrane.</text>
</comment>
<keyword evidence="5 10" id="KW-0592">Phosphate transport</keyword>
<feature type="transmembrane region" description="Helical" evidence="9">
    <location>
        <begin position="64"/>
        <end position="92"/>
    </location>
</feature>
<evidence type="ECO:0000256" key="1">
    <source>
        <dbReference type="ARBA" id="ARBA00004651"/>
    </source>
</evidence>
<dbReference type="GO" id="GO:0006817">
    <property type="term" value="P:phosphate ion transport"/>
    <property type="evidence" value="ECO:0007669"/>
    <property type="project" value="UniProtKB-KW"/>
</dbReference>
<dbReference type="AlphaFoldDB" id="A0A233W5I4"/>
<proteinExistence type="inferred from homology"/>
<sequence length="288" mass="32632">MRTKNNIFKTLVYIFAFFSIALLAILIGFMFKESLPFFKQYSVNKFLFGKTWDSMDGSFGAFNIILASFYIALLACVFSFPISYGLSLMIVFYTNEKVKTLVSWIIRILAGIPSIIYGFFGLFVIVKFFEKNFKMAAGESVFAGSVILSIMILPYFVEVLTETFEKIKQKYKRQSDCFGISKEYFIRKIVLKQSLRSAFSGFVLAFSRAIGETMAVMMVIGNAPILPKFFSKAETIASLIALEVGMSEAGSLHYHALYASSFVLLVFVIILDVILFVTKKRTDNYDEI</sequence>
<gene>
    <name evidence="12" type="ORF">B9N56_00210</name>
</gene>
<evidence type="ECO:0000256" key="8">
    <source>
        <dbReference type="ARBA" id="ARBA00023136"/>
    </source>
</evidence>
<feature type="transmembrane region" description="Helical" evidence="9">
    <location>
        <begin position="104"/>
        <end position="129"/>
    </location>
</feature>
<comment type="subcellular location">
    <subcellularLocation>
        <location evidence="1 9">Cell membrane</location>
        <topology evidence="1 9">Multi-pass membrane protein</topology>
    </subcellularLocation>
</comment>
<feature type="transmembrane region" description="Helical" evidence="9">
    <location>
        <begin position="197"/>
        <end position="220"/>
    </location>
</feature>
<evidence type="ECO:0000256" key="3">
    <source>
        <dbReference type="ARBA" id="ARBA00022448"/>
    </source>
</evidence>
<evidence type="ECO:0000256" key="10">
    <source>
        <dbReference type="RuleBase" id="RU363054"/>
    </source>
</evidence>
<feature type="transmembrane region" description="Helical" evidence="9">
    <location>
        <begin position="141"/>
        <end position="160"/>
    </location>
</feature>
<dbReference type="InterPro" id="IPR000515">
    <property type="entry name" value="MetI-like"/>
</dbReference>
<dbReference type="RefSeq" id="WP_002837448.1">
    <property type="nucleotide sequence ID" value="NZ_JAWEFQ010000009.1"/>
</dbReference>
<dbReference type="Gene3D" id="1.10.3720.10">
    <property type="entry name" value="MetI-like"/>
    <property type="match status" value="1"/>
</dbReference>
<evidence type="ECO:0000256" key="7">
    <source>
        <dbReference type="ARBA" id="ARBA00022989"/>
    </source>
</evidence>
<evidence type="ECO:0000259" key="11">
    <source>
        <dbReference type="PROSITE" id="PS50928"/>
    </source>
</evidence>
<dbReference type="NCBIfam" id="TIGR02138">
    <property type="entry name" value="phosphate_pstC"/>
    <property type="match status" value="1"/>
</dbReference>
<evidence type="ECO:0000256" key="5">
    <source>
        <dbReference type="ARBA" id="ARBA00022592"/>
    </source>
</evidence>
<comment type="similarity">
    <text evidence="2 10">Belongs to the binding-protein-dependent transport system permease family. CysTW subfamily.</text>
</comment>